<protein>
    <recommendedName>
        <fullName evidence="4">phospholipase A1</fullName>
        <ecNumber evidence="4">3.1.1.32</ecNumber>
    </recommendedName>
</protein>
<dbReference type="OrthoDB" id="199913at2759"/>
<dbReference type="PRINTS" id="PR00821">
    <property type="entry name" value="TAGLIPASE"/>
</dbReference>
<sequence>MEKRPVDREERGGVAERTSIGERTRYHVSVLRFNDDDRDDWSRPVVVVFPALDRQNTVYFLPPGVNPLHVTPLPSGTCSYCCPINPDRDVEYLLYTRRNPTCGTKLDISDPRTLRTSHFDDRYPTVIYIHGYSESTSEGSAVAIRDVYLKRGEHNLILVDWSKLAGLPWYITAVRNTRIVGNQVAGLVDWLQGQGAVSMSNIHVIGFSLGAEIAGFMGKALAPRKVGRITGLDAAYPLYMNTGREGHLTSADAMFVDVIHTDGGNFGFPNPLGHVDFYPNGGIPIQPGCNLRIVCGHNRAWMLYVESVMNPFGFPASKCPRWNPNIRVPCAWTPDVLMGIAVNSRVRGRFYLKTNAEAPFARNTTGYIGK</sequence>
<evidence type="ECO:0000256" key="7">
    <source>
        <dbReference type="ARBA" id="ARBA00023157"/>
    </source>
</evidence>
<evidence type="ECO:0000256" key="2">
    <source>
        <dbReference type="ARBA" id="ARBA00004613"/>
    </source>
</evidence>
<comment type="catalytic activity">
    <reaction evidence="1">
        <text>a 1,2-diacyl-sn-glycero-3-phosphocholine + H2O = a 2-acyl-sn-glycero-3-phosphocholine + a fatty acid + H(+)</text>
        <dbReference type="Rhea" id="RHEA:18689"/>
        <dbReference type="ChEBI" id="CHEBI:15377"/>
        <dbReference type="ChEBI" id="CHEBI:15378"/>
        <dbReference type="ChEBI" id="CHEBI:28868"/>
        <dbReference type="ChEBI" id="CHEBI:57643"/>
        <dbReference type="ChEBI" id="CHEBI:57875"/>
        <dbReference type="EC" id="3.1.1.32"/>
    </reaction>
</comment>
<dbReference type="GO" id="GO:0016042">
    <property type="term" value="P:lipid catabolic process"/>
    <property type="evidence" value="ECO:0007669"/>
    <property type="project" value="TreeGrafter"/>
</dbReference>
<dbReference type="STRING" id="178035.A0A154P1R9"/>
<keyword evidence="5" id="KW-0964">Secreted</keyword>
<evidence type="ECO:0000256" key="5">
    <source>
        <dbReference type="ARBA" id="ARBA00022525"/>
    </source>
</evidence>
<reference evidence="10 11" key="1">
    <citation type="submission" date="2015-07" db="EMBL/GenBank/DDBJ databases">
        <title>The genome of Dufourea novaeangliae.</title>
        <authorList>
            <person name="Pan H."/>
            <person name="Kapheim K."/>
        </authorList>
    </citation>
    <scope>NUCLEOTIDE SEQUENCE [LARGE SCALE GENOMIC DNA]</scope>
    <source>
        <strain evidence="10">0120121106</strain>
        <tissue evidence="10">Whole body</tissue>
    </source>
</reference>
<comment type="subcellular location">
    <subcellularLocation>
        <location evidence="2">Secreted</location>
    </subcellularLocation>
</comment>
<dbReference type="GO" id="GO:0008970">
    <property type="term" value="F:phospholipase A1 activity"/>
    <property type="evidence" value="ECO:0007669"/>
    <property type="project" value="UniProtKB-EC"/>
</dbReference>
<comment type="similarity">
    <text evidence="3 8">Belongs to the AB hydrolase superfamily. Lipase family.</text>
</comment>
<dbReference type="CDD" id="cd00707">
    <property type="entry name" value="Pancreat_lipase_like"/>
    <property type="match status" value="1"/>
</dbReference>
<name>A0A154P1R9_DUFNO</name>
<evidence type="ECO:0000313" key="11">
    <source>
        <dbReference type="Proteomes" id="UP000076502"/>
    </source>
</evidence>
<evidence type="ECO:0000256" key="3">
    <source>
        <dbReference type="ARBA" id="ARBA00010701"/>
    </source>
</evidence>
<keyword evidence="7" id="KW-1015">Disulfide bond</keyword>
<dbReference type="PANTHER" id="PTHR11610">
    <property type="entry name" value="LIPASE"/>
    <property type="match status" value="1"/>
</dbReference>
<gene>
    <name evidence="10" type="ORF">WN55_04723</name>
</gene>
<dbReference type="EMBL" id="KQ434796">
    <property type="protein sequence ID" value="KZC05783.1"/>
    <property type="molecule type" value="Genomic_DNA"/>
</dbReference>
<dbReference type="InterPro" id="IPR000734">
    <property type="entry name" value="TAG_lipase"/>
</dbReference>
<dbReference type="InterPro" id="IPR013818">
    <property type="entry name" value="Lipase"/>
</dbReference>
<accession>A0A154P1R9</accession>
<evidence type="ECO:0000313" key="10">
    <source>
        <dbReference type="EMBL" id="KZC05783.1"/>
    </source>
</evidence>
<dbReference type="GO" id="GO:0017171">
    <property type="term" value="F:serine hydrolase activity"/>
    <property type="evidence" value="ECO:0007669"/>
    <property type="project" value="TreeGrafter"/>
</dbReference>
<proteinExistence type="inferred from homology"/>
<dbReference type="InterPro" id="IPR033906">
    <property type="entry name" value="Lipase_N"/>
</dbReference>
<dbReference type="SUPFAM" id="SSF53474">
    <property type="entry name" value="alpha/beta-Hydrolases"/>
    <property type="match status" value="1"/>
</dbReference>
<dbReference type="AlphaFoldDB" id="A0A154P1R9"/>
<evidence type="ECO:0000256" key="6">
    <source>
        <dbReference type="ARBA" id="ARBA00022801"/>
    </source>
</evidence>
<dbReference type="PANTHER" id="PTHR11610:SF169">
    <property type="entry name" value="GH15759P-RELATED"/>
    <property type="match status" value="1"/>
</dbReference>
<dbReference type="Gene3D" id="3.40.50.1820">
    <property type="entry name" value="alpha/beta hydrolase"/>
    <property type="match status" value="1"/>
</dbReference>
<dbReference type="EC" id="3.1.1.32" evidence="4"/>
<evidence type="ECO:0000259" key="9">
    <source>
        <dbReference type="Pfam" id="PF00151"/>
    </source>
</evidence>
<feature type="domain" description="Lipase" evidence="9">
    <location>
        <begin position="88"/>
        <end position="360"/>
    </location>
</feature>
<dbReference type="Proteomes" id="UP000076502">
    <property type="component" value="Unassembled WGS sequence"/>
</dbReference>
<keyword evidence="6" id="KW-0378">Hydrolase</keyword>
<evidence type="ECO:0000256" key="4">
    <source>
        <dbReference type="ARBA" id="ARBA00013179"/>
    </source>
</evidence>
<dbReference type="GO" id="GO:0005615">
    <property type="term" value="C:extracellular space"/>
    <property type="evidence" value="ECO:0007669"/>
    <property type="project" value="TreeGrafter"/>
</dbReference>
<organism evidence="10 11">
    <name type="scientific">Dufourea novaeangliae</name>
    <name type="common">Sweat bee</name>
    <dbReference type="NCBI Taxonomy" id="178035"/>
    <lineage>
        <taxon>Eukaryota</taxon>
        <taxon>Metazoa</taxon>
        <taxon>Ecdysozoa</taxon>
        <taxon>Arthropoda</taxon>
        <taxon>Hexapoda</taxon>
        <taxon>Insecta</taxon>
        <taxon>Pterygota</taxon>
        <taxon>Neoptera</taxon>
        <taxon>Endopterygota</taxon>
        <taxon>Hymenoptera</taxon>
        <taxon>Apocrita</taxon>
        <taxon>Aculeata</taxon>
        <taxon>Apoidea</taxon>
        <taxon>Anthophila</taxon>
        <taxon>Halictidae</taxon>
        <taxon>Rophitinae</taxon>
        <taxon>Dufourea</taxon>
    </lineage>
</organism>
<dbReference type="Pfam" id="PF00151">
    <property type="entry name" value="Lipase"/>
    <property type="match status" value="1"/>
</dbReference>
<evidence type="ECO:0000256" key="1">
    <source>
        <dbReference type="ARBA" id="ARBA00000111"/>
    </source>
</evidence>
<dbReference type="FunFam" id="3.40.50.1820:FF:000122">
    <property type="entry name" value="Vitellogenin-3-like Protein"/>
    <property type="match status" value="1"/>
</dbReference>
<keyword evidence="11" id="KW-1185">Reference proteome</keyword>
<evidence type="ECO:0000256" key="8">
    <source>
        <dbReference type="RuleBase" id="RU004262"/>
    </source>
</evidence>
<dbReference type="InterPro" id="IPR029058">
    <property type="entry name" value="AB_hydrolase_fold"/>
</dbReference>